<evidence type="ECO:0000259" key="1">
    <source>
        <dbReference type="PROSITE" id="PS51832"/>
    </source>
</evidence>
<dbReference type="AlphaFoldDB" id="A0A1Q8QM35"/>
<sequence length="402" mass="45690">MDFNLNEFLGAVANTLDTIEIDIFGMATNHSKRIAFISVKIAHELQLTNEEIFDLASLAIMHDNGASMKILHDNLKGTAKEKINLLESKKEHCIIGEDNLRDFPFLTSPQNIIRYHHEKYDGSGFFGLSEDEIPLLAQIIALSDTLDLAFDLRSAFNQEIVTAFVNEHRNTFFSPLLSDVFLNIANQHEFWEAFSDKNIDDNLKKVTPIFSNELNYNEIHTITKTLSKIIDAKSKYTQTHSSGLSEKLKKMAEFYKMDTIMTLKLLIATDLHDLGKLAISNNLLDKPGKLSKQEFEEIKKHPKITSLSLQKINGFEEITKWASNHHEKLDGSGYPEGLIAKDLDFNSRLIACLDIYQALREERPYRKPMDHNKAMEILKSMAEVGQLDTDIVGDVNSVFLNL</sequence>
<dbReference type="InterPro" id="IPR037522">
    <property type="entry name" value="HD_GYP_dom"/>
</dbReference>
<protein>
    <submittedName>
        <fullName evidence="2">HD family phosphohydrolase</fullName>
    </submittedName>
</protein>
<dbReference type="InterPro" id="IPR003607">
    <property type="entry name" value="HD/PDEase_dom"/>
</dbReference>
<reference evidence="2 3" key="1">
    <citation type="submission" date="2016-09" db="EMBL/GenBank/DDBJ databases">
        <title>Complete genome of Desulfosporosinus sp. OL.</title>
        <authorList>
            <person name="Mardanov A."/>
            <person name="Beletsky A."/>
            <person name="Panova A."/>
            <person name="Karnachuk O."/>
            <person name="Ravin N."/>
        </authorList>
    </citation>
    <scope>NUCLEOTIDE SEQUENCE [LARGE SCALE GENOMIC DNA]</scope>
    <source>
        <strain evidence="2 3">OL</strain>
    </source>
</reference>
<name>A0A1Q8QM35_9FIRM</name>
<dbReference type="Pfam" id="PF13487">
    <property type="entry name" value="HD_5"/>
    <property type="match status" value="2"/>
</dbReference>
<dbReference type="Gene3D" id="1.10.3210.10">
    <property type="entry name" value="Hypothetical protein af1432"/>
    <property type="match status" value="2"/>
</dbReference>
<proteinExistence type="predicted"/>
<comment type="caution">
    <text evidence="2">The sequence shown here is derived from an EMBL/GenBank/DDBJ whole genome shotgun (WGS) entry which is preliminary data.</text>
</comment>
<dbReference type="OrthoDB" id="9798833at2"/>
<gene>
    <name evidence="2" type="ORF">DSOL_4050</name>
</gene>
<evidence type="ECO:0000313" key="3">
    <source>
        <dbReference type="Proteomes" id="UP000186102"/>
    </source>
</evidence>
<dbReference type="EMBL" id="MLBF01000043">
    <property type="protein sequence ID" value="OLN28401.1"/>
    <property type="molecule type" value="Genomic_DNA"/>
</dbReference>
<dbReference type="CDD" id="cd00077">
    <property type="entry name" value="HDc"/>
    <property type="match status" value="2"/>
</dbReference>
<keyword evidence="2" id="KW-0378">Hydrolase</keyword>
<feature type="domain" description="HD-GYP" evidence="1">
    <location>
        <begin position="5"/>
        <end position="197"/>
    </location>
</feature>
<dbReference type="Proteomes" id="UP000186102">
    <property type="component" value="Unassembled WGS sequence"/>
</dbReference>
<dbReference type="RefSeq" id="WP_075366458.1">
    <property type="nucleotide sequence ID" value="NZ_MLBF01000043.1"/>
</dbReference>
<organism evidence="2 3">
    <name type="scientific">Desulfosporosinus metallidurans</name>
    <dbReference type="NCBI Taxonomy" id="1888891"/>
    <lineage>
        <taxon>Bacteria</taxon>
        <taxon>Bacillati</taxon>
        <taxon>Bacillota</taxon>
        <taxon>Clostridia</taxon>
        <taxon>Eubacteriales</taxon>
        <taxon>Desulfitobacteriaceae</taxon>
        <taxon>Desulfosporosinus</taxon>
    </lineage>
</organism>
<keyword evidence="3" id="KW-1185">Reference proteome</keyword>
<dbReference type="GO" id="GO:0016787">
    <property type="term" value="F:hydrolase activity"/>
    <property type="evidence" value="ECO:0007669"/>
    <property type="project" value="UniProtKB-KW"/>
</dbReference>
<evidence type="ECO:0000313" key="2">
    <source>
        <dbReference type="EMBL" id="OLN28401.1"/>
    </source>
</evidence>
<dbReference type="PROSITE" id="PS51832">
    <property type="entry name" value="HD_GYP"/>
    <property type="match status" value="2"/>
</dbReference>
<dbReference type="SUPFAM" id="SSF109604">
    <property type="entry name" value="HD-domain/PDEase-like"/>
    <property type="match status" value="2"/>
</dbReference>
<accession>A0A1Q8QM35</accession>
<dbReference type="STRING" id="1888891.DSOL_4050"/>
<dbReference type="PANTHER" id="PTHR43155:SF1">
    <property type="entry name" value="3'3'-CGAMP-SPECIFIC PHOSPHODIESTERASE 1"/>
    <property type="match status" value="1"/>
</dbReference>
<dbReference type="SMART" id="SM00471">
    <property type="entry name" value="HDc"/>
    <property type="match status" value="2"/>
</dbReference>
<dbReference type="PANTHER" id="PTHR43155">
    <property type="entry name" value="CYCLIC DI-GMP PHOSPHODIESTERASE PA4108-RELATED"/>
    <property type="match status" value="1"/>
</dbReference>
<feature type="domain" description="HD-GYP" evidence="1">
    <location>
        <begin position="215"/>
        <end position="402"/>
    </location>
</feature>